<accession>A0A6C0ETJ8</accession>
<feature type="transmembrane region" description="Helical" evidence="1">
    <location>
        <begin position="92"/>
        <end position="112"/>
    </location>
</feature>
<evidence type="ECO:0000313" key="2">
    <source>
        <dbReference type="EMBL" id="QHT32377.1"/>
    </source>
</evidence>
<dbReference type="AlphaFoldDB" id="A0A6C0ETJ8"/>
<protein>
    <submittedName>
        <fullName evidence="2">Uncharacterized protein</fullName>
    </submittedName>
</protein>
<sequence length="176" mass="20511">MSNINPSLPNDPSFNIQDINNETQMKFYNSVNTLIHNPAYTDTLSSIKWNTYYYKKYKAENNLLYFIMFICVLIIILNLLKRNFTYFDDLSYSVIIGIILAYSFIHILYILWSIMYKDKLNFDENDYMFDNKNVTGKDLNKTTNLDGTITSSTVAKSCSKTTKPDNSINDLNAFLF</sequence>
<reference evidence="2" key="1">
    <citation type="journal article" date="2020" name="Nature">
        <title>Giant virus diversity and host interactions through global metagenomics.</title>
        <authorList>
            <person name="Schulz F."/>
            <person name="Roux S."/>
            <person name="Paez-Espino D."/>
            <person name="Jungbluth S."/>
            <person name="Walsh D.A."/>
            <person name="Denef V.J."/>
            <person name="McMahon K.D."/>
            <person name="Konstantinidis K.T."/>
            <person name="Eloe-Fadrosh E.A."/>
            <person name="Kyrpides N.C."/>
            <person name="Woyke T."/>
        </authorList>
    </citation>
    <scope>NUCLEOTIDE SEQUENCE</scope>
    <source>
        <strain evidence="2">GVMAG-M-3300009159-65</strain>
    </source>
</reference>
<organism evidence="2">
    <name type="scientific">viral metagenome</name>
    <dbReference type="NCBI Taxonomy" id="1070528"/>
    <lineage>
        <taxon>unclassified sequences</taxon>
        <taxon>metagenomes</taxon>
        <taxon>organismal metagenomes</taxon>
    </lineage>
</organism>
<feature type="transmembrane region" description="Helical" evidence="1">
    <location>
        <begin position="63"/>
        <end position="80"/>
    </location>
</feature>
<name>A0A6C0ETJ8_9ZZZZ</name>
<proteinExistence type="predicted"/>
<keyword evidence="1" id="KW-0812">Transmembrane</keyword>
<keyword evidence="1" id="KW-1133">Transmembrane helix</keyword>
<keyword evidence="1" id="KW-0472">Membrane</keyword>
<dbReference type="EMBL" id="MN738936">
    <property type="protein sequence ID" value="QHT32377.1"/>
    <property type="molecule type" value="Genomic_DNA"/>
</dbReference>
<evidence type="ECO:0000256" key="1">
    <source>
        <dbReference type="SAM" id="Phobius"/>
    </source>
</evidence>